<dbReference type="Proteomes" id="UP000626148">
    <property type="component" value="Unassembled WGS sequence"/>
</dbReference>
<name>A0A918KG81_9GAMM</name>
<dbReference type="EMBL" id="BMXR01000008">
    <property type="protein sequence ID" value="GGX62633.1"/>
    <property type="molecule type" value="Genomic_DNA"/>
</dbReference>
<evidence type="ECO:0000313" key="2">
    <source>
        <dbReference type="Proteomes" id="UP000626148"/>
    </source>
</evidence>
<keyword evidence="2" id="KW-1185">Reference proteome</keyword>
<accession>A0A918KG81</accession>
<comment type="caution">
    <text evidence="1">The sequence shown here is derived from an EMBL/GenBank/DDBJ whole genome shotgun (WGS) entry which is preliminary data.</text>
</comment>
<evidence type="ECO:0000313" key="1">
    <source>
        <dbReference type="EMBL" id="GGX62633.1"/>
    </source>
</evidence>
<proteinExistence type="predicted"/>
<dbReference type="RefSeq" id="WP_189610709.1">
    <property type="nucleotide sequence ID" value="NZ_BMXR01000008.1"/>
</dbReference>
<reference evidence="1" key="2">
    <citation type="submission" date="2020-09" db="EMBL/GenBank/DDBJ databases">
        <authorList>
            <person name="Sun Q."/>
            <person name="Kim S."/>
        </authorList>
    </citation>
    <scope>NUCLEOTIDE SEQUENCE</scope>
    <source>
        <strain evidence="1">KCTC 22169</strain>
    </source>
</reference>
<dbReference type="Pfam" id="PF19673">
    <property type="entry name" value="DUF6176"/>
    <property type="match status" value="1"/>
</dbReference>
<gene>
    <name evidence="1" type="ORF">GCM10007392_33170</name>
</gene>
<dbReference type="AlphaFoldDB" id="A0A918KG81"/>
<organism evidence="1 2">
    <name type="scientific">Saccharospirillum salsuginis</name>
    <dbReference type="NCBI Taxonomy" id="418750"/>
    <lineage>
        <taxon>Bacteria</taxon>
        <taxon>Pseudomonadati</taxon>
        <taxon>Pseudomonadota</taxon>
        <taxon>Gammaproteobacteria</taxon>
        <taxon>Oceanospirillales</taxon>
        <taxon>Saccharospirillaceae</taxon>
        <taxon>Saccharospirillum</taxon>
    </lineage>
</organism>
<dbReference type="InterPro" id="IPR046174">
    <property type="entry name" value="DUF6176"/>
</dbReference>
<protein>
    <submittedName>
        <fullName evidence="1">Uncharacterized protein</fullName>
    </submittedName>
</protein>
<reference evidence="1" key="1">
    <citation type="journal article" date="2014" name="Int. J. Syst. Evol. Microbiol.">
        <title>Complete genome sequence of Corynebacterium casei LMG S-19264T (=DSM 44701T), isolated from a smear-ripened cheese.</title>
        <authorList>
            <consortium name="US DOE Joint Genome Institute (JGI-PGF)"/>
            <person name="Walter F."/>
            <person name="Albersmeier A."/>
            <person name="Kalinowski J."/>
            <person name="Ruckert C."/>
        </authorList>
    </citation>
    <scope>NUCLEOTIDE SEQUENCE</scope>
    <source>
        <strain evidence="1">KCTC 22169</strain>
    </source>
</reference>
<sequence length="118" mass="13238">MLQCQCLKIPVKPEKTETLLAWIGNLKDRKDEVLEALSSEGINDEAVFVSQEGDRHFLYLYSRSEDLEAAAMAFQQSNLAVDVEFKSILAECLDFPSALALNPVFYADGRERSVVCHP</sequence>